<dbReference type="EMBL" id="JH711797">
    <property type="protein sequence ID" value="EIW52085.1"/>
    <property type="molecule type" value="Genomic_DNA"/>
</dbReference>
<sequence>MIRPTFILACAFAISALFVDVSSVAYAAPIPTENSVAYSSPEPRSCSKMGCLYVLPDTDAVNDGNATATAAVSPPADTSSALQVIDLLISAMQSAASDLHESSTAIPEVDSDVLATETSVDAQENAPVVEVIDLSA</sequence>
<proteinExistence type="predicted"/>
<dbReference type="Proteomes" id="UP000054317">
    <property type="component" value="Unassembled WGS sequence"/>
</dbReference>
<dbReference type="OrthoDB" id="2789996at2759"/>
<dbReference type="AlphaFoldDB" id="R7S8T7"/>
<dbReference type="GeneID" id="19418848"/>
<accession>R7S8T7</accession>
<evidence type="ECO:0000256" key="1">
    <source>
        <dbReference type="SAM" id="SignalP"/>
    </source>
</evidence>
<organism evidence="2 3">
    <name type="scientific">Trametes versicolor (strain FP-101664)</name>
    <name type="common">White-rot fungus</name>
    <name type="synonym">Coriolus versicolor</name>
    <dbReference type="NCBI Taxonomy" id="717944"/>
    <lineage>
        <taxon>Eukaryota</taxon>
        <taxon>Fungi</taxon>
        <taxon>Dikarya</taxon>
        <taxon>Basidiomycota</taxon>
        <taxon>Agaricomycotina</taxon>
        <taxon>Agaricomycetes</taxon>
        <taxon>Polyporales</taxon>
        <taxon>Polyporaceae</taxon>
        <taxon>Trametes</taxon>
    </lineage>
</organism>
<dbReference type="KEGG" id="tvs:TRAVEDRAFT_67537"/>
<dbReference type="RefSeq" id="XP_008045179.1">
    <property type="nucleotide sequence ID" value="XM_008046988.1"/>
</dbReference>
<name>R7S8T7_TRAVS</name>
<keyword evidence="3" id="KW-1185">Reference proteome</keyword>
<evidence type="ECO:0000313" key="2">
    <source>
        <dbReference type="EMBL" id="EIW52085.1"/>
    </source>
</evidence>
<reference evidence="3" key="1">
    <citation type="journal article" date="2012" name="Science">
        <title>The Paleozoic origin of enzymatic lignin decomposition reconstructed from 31 fungal genomes.</title>
        <authorList>
            <person name="Floudas D."/>
            <person name="Binder M."/>
            <person name="Riley R."/>
            <person name="Barry K."/>
            <person name="Blanchette R.A."/>
            <person name="Henrissat B."/>
            <person name="Martinez A.T."/>
            <person name="Otillar R."/>
            <person name="Spatafora J.W."/>
            <person name="Yadav J.S."/>
            <person name="Aerts A."/>
            <person name="Benoit I."/>
            <person name="Boyd A."/>
            <person name="Carlson A."/>
            <person name="Copeland A."/>
            <person name="Coutinho P.M."/>
            <person name="de Vries R.P."/>
            <person name="Ferreira P."/>
            <person name="Findley K."/>
            <person name="Foster B."/>
            <person name="Gaskell J."/>
            <person name="Glotzer D."/>
            <person name="Gorecki P."/>
            <person name="Heitman J."/>
            <person name="Hesse C."/>
            <person name="Hori C."/>
            <person name="Igarashi K."/>
            <person name="Jurgens J.A."/>
            <person name="Kallen N."/>
            <person name="Kersten P."/>
            <person name="Kohler A."/>
            <person name="Kuees U."/>
            <person name="Kumar T.K.A."/>
            <person name="Kuo A."/>
            <person name="LaButti K."/>
            <person name="Larrondo L.F."/>
            <person name="Lindquist E."/>
            <person name="Ling A."/>
            <person name="Lombard V."/>
            <person name="Lucas S."/>
            <person name="Lundell T."/>
            <person name="Martin R."/>
            <person name="McLaughlin D.J."/>
            <person name="Morgenstern I."/>
            <person name="Morin E."/>
            <person name="Murat C."/>
            <person name="Nagy L.G."/>
            <person name="Nolan M."/>
            <person name="Ohm R.A."/>
            <person name="Patyshakuliyeva A."/>
            <person name="Rokas A."/>
            <person name="Ruiz-Duenas F.J."/>
            <person name="Sabat G."/>
            <person name="Salamov A."/>
            <person name="Samejima M."/>
            <person name="Schmutz J."/>
            <person name="Slot J.C."/>
            <person name="St John F."/>
            <person name="Stenlid J."/>
            <person name="Sun H."/>
            <person name="Sun S."/>
            <person name="Syed K."/>
            <person name="Tsang A."/>
            <person name="Wiebenga A."/>
            <person name="Young D."/>
            <person name="Pisabarro A."/>
            <person name="Eastwood D.C."/>
            <person name="Martin F."/>
            <person name="Cullen D."/>
            <person name="Grigoriev I.V."/>
            <person name="Hibbett D.S."/>
        </authorList>
    </citation>
    <scope>NUCLEOTIDE SEQUENCE [LARGE SCALE GENOMIC DNA]</scope>
    <source>
        <strain evidence="3">FP-101664</strain>
    </source>
</reference>
<gene>
    <name evidence="2" type="ORF">TRAVEDRAFT_67537</name>
</gene>
<keyword evidence="1" id="KW-0732">Signal</keyword>
<evidence type="ECO:0000313" key="3">
    <source>
        <dbReference type="Proteomes" id="UP000054317"/>
    </source>
</evidence>
<protein>
    <submittedName>
        <fullName evidence="2">Uncharacterized protein</fullName>
    </submittedName>
</protein>
<feature type="signal peptide" evidence="1">
    <location>
        <begin position="1"/>
        <end position="27"/>
    </location>
</feature>
<dbReference type="OMA" id="HEARHDP"/>
<feature type="chain" id="PRO_5004443877" evidence="1">
    <location>
        <begin position="28"/>
        <end position="136"/>
    </location>
</feature>